<comment type="caution">
    <text evidence="2">The sequence shown here is derived from an EMBL/GenBank/DDBJ whole genome shotgun (WGS) entry which is preliminary data.</text>
</comment>
<dbReference type="Proteomes" id="UP001055108">
    <property type="component" value="Unassembled WGS sequence"/>
</dbReference>
<gene>
    <name evidence="2" type="ORF">NBEOAGPD_1201</name>
</gene>
<proteinExistence type="predicted"/>
<feature type="region of interest" description="Disordered" evidence="1">
    <location>
        <begin position="310"/>
        <end position="332"/>
    </location>
</feature>
<evidence type="ECO:0000313" key="3">
    <source>
        <dbReference type="Proteomes" id="UP001055108"/>
    </source>
</evidence>
<reference evidence="2" key="2">
    <citation type="submission" date="2021-08" db="EMBL/GenBank/DDBJ databases">
        <authorList>
            <person name="Tani A."/>
            <person name="Ola A."/>
            <person name="Ogura Y."/>
            <person name="Katsura K."/>
            <person name="Hayashi T."/>
        </authorList>
    </citation>
    <scope>NUCLEOTIDE SEQUENCE</scope>
    <source>
        <strain evidence="2">NBRC 103626</strain>
    </source>
</reference>
<dbReference type="AlphaFoldDB" id="A0AA37HLH8"/>
<accession>A0AA37HLH8</accession>
<feature type="compositionally biased region" description="Low complexity" evidence="1">
    <location>
        <begin position="317"/>
        <end position="332"/>
    </location>
</feature>
<protein>
    <submittedName>
        <fullName evidence="2">Uncharacterized protein</fullName>
    </submittedName>
</protein>
<dbReference type="RefSeq" id="WP_238301720.1">
    <property type="nucleotide sequence ID" value="NZ_BPQM01000026.1"/>
</dbReference>
<name>A0AA37HLH8_9HYPH</name>
<feature type="compositionally biased region" description="Low complexity" evidence="1">
    <location>
        <begin position="1"/>
        <end position="14"/>
    </location>
</feature>
<sequence>MTAPASSTSTTRTFAPERRAAPGRHAGGARASRVYMLPPAQKPKAPGKRLMDIEALLTWAFREELPKRRDGDDGMPREYRSISPMFAMAALGGRVENFSREPGFPLAMGDPHPDALIVEEAVKGLARFADHRFEGSLGLLTYLPQDLDEHTAMTAAMGQIVELVRIKARLGSRPTFAASPLPAAIVDNRGRPQVMIMRGTKEEPCSAEGKDRYPRGAYCPLHWDNPTSILIERAQYAAWWAGIDLLAHELAGKLETIGVLPPSAAQRPWTGEADAVLPKRVLDNPESRRRLREMREDRCVDYLLRHRRRSTRRKASARPAQAAPVAVGQTGA</sequence>
<feature type="region of interest" description="Disordered" evidence="1">
    <location>
        <begin position="1"/>
        <end position="47"/>
    </location>
</feature>
<organism evidence="2 3">
    <name type="scientific">Methylobacterium gregans</name>
    <dbReference type="NCBI Taxonomy" id="374424"/>
    <lineage>
        <taxon>Bacteria</taxon>
        <taxon>Pseudomonadati</taxon>
        <taxon>Pseudomonadota</taxon>
        <taxon>Alphaproteobacteria</taxon>
        <taxon>Hyphomicrobiales</taxon>
        <taxon>Methylobacteriaceae</taxon>
        <taxon>Methylobacterium</taxon>
    </lineage>
</organism>
<evidence type="ECO:0000313" key="2">
    <source>
        <dbReference type="EMBL" id="GJD77989.1"/>
    </source>
</evidence>
<dbReference type="EMBL" id="BPQM01000026">
    <property type="protein sequence ID" value="GJD77989.1"/>
    <property type="molecule type" value="Genomic_DNA"/>
</dbReference>
<evidence type="ECO:0000256" key="1">
    <source>
        <dbReference type="SAM" id="MobiDB-lite"/>
    </source>
</evidence>
<reference evidence="2" key="1">
    <citation type="journal article" date="2016" name="Front. Microbiol.">
        <title>Genome Sequence of the Piezophilic, Mesophilic Sulfate-Reducing Bacterium Desulfovibrio indicus J2T.</title>
        <authorList>
            <person name="Cao J."/>
            <person name="Maignien L."/>
            <person name="Shao Z."/>
            <person name="Alain K."/>
            <person name="Jebbar M."/>
        </authorList>
    </citation>
    <scope>NUCLEOTIDE SEQUENCE</scope>
    <source>
        <strain evidence="2">NBRC 103626</strain>
    </source>
</reference>
<keyword evidence="3" id="KW-1185">Reference proteome</keyword>